<dbReference type="CDD" id="cd06225">
    <property type="entry name" value="HAMP"/>
    <property type="match status" value="1"/>
</dbReference>
<keyword evidence="5" id="KW-0418">Kinase</keyword>
<dbReference type="InterPro" id="IPR003660">
    <property type="entry name" value="HAMP_dom"/>
</dbReference>
<dbReference type="InterPro" id="IPR011712">
    <property type="entry name" value="Sig_transdc_His_kin_sub3_dim/P"/>
</dbReference>
<comment type="catalytic activity">
    <reaction evidence="1">
        <text>ATP + protein L-histidine = ADP + protein N-phospho-L-histidine.</text>
        <dbReference type="EC" id="2.7.13.3"/>
    </reaction>
</comment>
<dbReference type="SMART" id="SM00304">
    <property type="entry name" value="HAMP"/>
    <property type="match status" value="1"/>
</dbReference>
<evidence type="ECO:0000256" key="3">
    <source>
        <dbReference type="ARBA" id="ARBA00022553"/>
    </source>
</evidence>
<keyword evidence="3" id="KW-0597">Phosphoprotein</keyword>
<dbReference type="EMBL" id="UOEU01000073">
    <property type="protein sequence ID" value="VAW30637.1"/>
    <property type="molecule type" value="Genomic_DNA"/>
</dbReference>
<dbReference type="Gene3D" id="3.30.565.10">
    <property type="entry name" value="Histidine kinase-like ATPase, C-terminal domain"/>
    <property type="match status" value="1"/>
</dbReference>
<feature type="transmembrane region" description="Helical" evidence="6">
    <location>
        <begin position="209"/>
        <end position="231"/>
    </location>
</feature>
<evidence type="ECO:0000259" key="8">
    <source>
        <dbReference type="PROSITE" id="PS50885"/>
    </source>
</evidence>
<dbReference type="InterPro" id="IPR050482">
    <property type="entry name" value="Sensor_HK_TwoCompSys"/>
</dbReference>
<reference evidence="9" key="1">
    <citation type="submission" date="2018-06" db="EMBL/GenBank/DDBJ databases">
        <authorList>
            <person name="Zhirakovskaya E."/>
        </authorList>
    </citation>
    <scope>NUCLEOTIDE SEQUENCE</scope>
</reference>
<dbReference type="PROSITE" id="PS50109">
    <property type="entry name" value="HIS_KIN"/>
    <property type="match status" value="1"/>
</dbReference>
<proteinExistence type="predicted"/>
<dbReference type="PANTHER" id="PTHR24421">
    <property type="entry name" value="NITRATE/NITRITE SENSOR PROTEIN NARX-RELATED"/>
    <property type="match status" value="1"/>
</dbReference>
<dbReference type="InterPro" id="IPR036890">
    <property type="entry name" value="HATPase_C_sf"/>
</dbReference>
<dbReference type="SMART" id="SM00387">
    <property type="entry name" value="HATPase_c"/>
    <property type="match status" value="1"/>
</dbReference>
<evidence type="ECO:0000256" key="4">
    <source>
        <dbReference type="ARBA" id="ARBA00022679"/>
    </source>
</evidence>
<dbReference type="SUPFAM" id="SSF158472">
    <property type="entry name" value="HAMP domain-like"/>
    <property type="match status" value="1"/>
</dbReference>
<dbReference type="PROSITE" id="PS50885">
    <property type="entry name" value="HAMP"/>
    <property type="match status" value="1"/>
</dbReference>
<dbReference type="GO" id="GO:0000155">
    <property type="term" value="F:phosphorelay sensor kinase activity"/>
    <property type="evidence" value="ECO:0007669"/>
    <property type="project" value="InterPro"/>
</dbReference>
<dbReference type="InterPro" id="IPR005467">
    <property type="entry name" value="His_kinase_dom"/>
</dbReference>
<feature type="domain" description="HAMP" evidence="8">
    <location>
        <begin position="233"/>
        <end position="285"/>
    </location>
</feature>
<evidence type="ECO:0000313" key="9">
    <source>
        <dbReference type="EMBL" id="VAW30637.1"/>
    </source>
</evidence>
<dbReference type="Gene3D" id="6.10.340.10">
    <property type="match status" value="1"/>
</dbReference>
<sequence length="495" mass="55024">MSPWVKSLKGQMAISYVLVTLVSVLVSEAIILGIALIFLTGENNLSKRVQRTAEAYAEQLPSYFKDDGMFEAEFIFGSPGAEINPNQITFTASGIAIPYIDENSLFDEQKISLALLLSPEYRILESSYPRQYPVGDYLTQLLLGSFSLIESAQQGEVVVRQFEMEGISFLQTAVPIQSNTRTTPLGYVYVHAPNLLTGNSLLVGTVAPLLLIALLMTIIILPIGVVFGLLATRGHINRLQELTAVTHHFANNDFSQRIPIQRQDEMGELEKQFNIMAERIVESLEREKDVNAQKGAIEERERIAMEMHDSLSQDIFSLNMLTGGLQQALPDDHAIQRQIHLLQNTINHMIREMRALIIAMRPTLLEGHSFSEAVHTYVRQYSRLGIKIDVQIEDNLWLDQGQENALFRISQEAISNAVRHANSNRIDLSLKSVAGNTVLSIQDDGKGFDIEKANPGFGMKTMNGRVNALQGVVHIESSLTTGTKVTVTIPHDGNK</sequence>
<evidence type="ECO:0000256" key="6">
    <source>
        <dbReference type="SAM" id="Phobius"/>
    </source>
</evidence>
<keyword evidence="6" id="KW-0812">Transmembrane</keyword>
<dbReference type="Pfam" id="PF00672">
    <property type="entry name" value="HAMP"/>
    <property type="match status" value="1"/>
</dbReference>
<keyword evidence="4" id="KW-0808">Transferase</keyword>
<name>A0A3B0UYS2_9ZZZZ</name>
<evidence type="ECO:0000256" key="1">
    <source>
        <dbReference type="ARBA" id="ARBA00000085"/>
    </source>
</evidence>
<accession>A0A3B0UYS2</accession>
<organism evidence="9">
    <name type="scientific">hydrothermal vent metagenome</name>
    <dbReference type="NCBI Taxonomy" id="652676"/>
    <lineage>
        <taxon>unclassified sequences</taxon>
        <taxon>metagenomes</taxon>
        <taxon>ecological metagenomes</taxon>
    </lineage>
</organism>
<dbReference type="GO" id="GO:0046983">
    <property type="term" value="F:protein dimerization activity"/>
    <property type="evidence" value="ECO:0007669"/>
    <property type="project" value="InterPro"/>
</dbReference>
<dbReference type="EC" id="2.7.13.3" evidence="2"/>
<dbReference type="GO" id="GO:0016020">
    <property type="term" value="C:membrane"/>
    <property type="evidence" value="ECO:0007669"/>
    <property type="project" value="InterPro"/>
</dbReference>
<keyword evidence="6" id="KW-0472">Membrane</keyword>
<protein>
    <recommendedName>
        <fullName evidence="2">histidine kinase</fullName>
        <ecNumber evidence="2">2.7.13.3</ecNumber>
    </recommendedName>
</protein>
<evidence type="ECO:0000259" key="7">
    <source>
        <dbReference type="PROSITE" id="PS50109"/>
    </source>
</evidence>
<gene>
    <name evidence="9" type="ORF">MNBD_CHLOROFLEXI01-2070</name>
</gene>
<evidence type="ECO:0000256" key="2">
    <source>
        <dbReference type="ARBA" id="ARBA00012438"/>
    </source>
</evidence>
<dbReference type="AlphaFoldDB" id="A0A3B0UYS2"/>
<dbReference type="Pfam" id="PF07730">
    <property type="entry name" value="HisKA_3"/>
    <property type="match status" value="1"/>
</dbReference>
<dbReference type="Gene3D" id="1.20.5.1930">
    <property type="match status" value="1"/>
</dbReference>
<dbReference type="CDD" id="cd16917">
    <property type="entry name" value="HATPase_UhpB-NarQ-NarX-like"/>
    <property type="match status" value="1"/>
</dbReference>
<dbReference type="SUPFAM" id="SSF55874">
    <property type="entry name" value="ATPase domain of HSP90 chaperone/DNA topoisomerase II/histidine kinase"/>
    <property type="match status" value="1"/>
</dbReference>
<dbReference type="Pfam" id="PF02518">
    <property type="entry name" value="HATPase_c"/>
    <property type="match status" value="1"/>
</dbReference>
<keyword evidence="6" id="KW-1133">Transmembrane helix</keyword>
<dbReference type="InterPro" id="IPR003594">
    <property type="entry name" value="HATPase_dom"/>
</dbReference>
<feature type="transmembrane region" description="Helical" evidence="6">
    <location>
        <begin position="12"/>
        <end position="39"/>
    </location>
</feature>
<evidence type="ECO:0000256" key="5">
    <source>
        <dbReference type="ARBA" id="ARBA00022777"/>
    </source>
</evidence>
<feature type="domain" description="Histidine kinase" evidence="7">
    <location>
        <begin position="302"/>
        <end position="493"/>
    </location>
</feature>